<name>A0A8T0PAN3_PANVG</name>
<dbReference type="Proteomes" id="UP000823388">
    <property type="component" value="Chromosome 8N"/>
</dbReference>
<feature type="chain" id="PRO_5035905628" evidence="1">
    <location>
        <begin position="26"/>
        <end position="82"/>
    </location>
</feature>
<organism evidence="2 3">
    <name type="scientific">Panicum virgatum</name>
    <name type="common">Blackwell switchgrass</name>
    <dbReference type="NCBI Taxonomy" id="38727"/>
    <lineage>
        <taxon>Eukaryota</taxon>
        <taxon>Viridiplantae</taxon>
        <taxon>Streptophyta</taxon>
        <taxon>Embryophyta</taxon>
        <taxon>Tracheophyta</taxon>
        <taxon>Spermatophyta</taxon>
        <taxon>Magnoliopsida</taxon>
        <taxon>Liliopsida</taxon>
        <taxon>Poales</taxon>
        <taxon>Poaceae</taxon>
        <taxon>PACMAD clade</taxon>
        <taxon>Panicoideae</taxon>
        <taxon>Panicodae</taxon>
        <taxon>Paniceae</taxon>
        <taxon>Panicinae</taxon>
        <taxon>Panicum</taxon>
        <taxon>Panicum sect. Hiantes</taxon>
    </lineage>
</organism>
<reference evidence="2" key="1">
    <citation type="submission" date="2020-05" db="EMBL/GenBank/DDBJ databases">
        <title>WGS assembly of Panicum virgatum.</title>
        <authorList>
            <person name="Lovell J.T."/>
            <person name="Jenkins J."/>
            <person name="Shu S."/>
            <person name="Juenger T.E."/>
            <person name="Schmutz J."/>
        </authorList>
    </citation>
    <scope>NUCLEOTIDE SEQUENCE</scope>
    <source>
        <strain evidence="2">AP13</strain>
    </source>
</reference>
<evidence type="ECO:0000313" key="2">
    <source>
        <dbReference type="EMBL" id="KAG2558863.1"/>
    </source>
</evidence>
<accession>A0A8T0PAN3</accession>
<dbReference type="AlphaFoldDB" id="A0A8T0PAN3"/>
<sequence length="82" mass="8891">MATTMCWSKIVRSSSFIVLLVVAVALPVAPIIAHQSDELMMCANMSDPRCFVPALPSGRHRPPHQPPCTSCPYAGACPWCHV</sequence>
<feature type="signal peptide" evidence="1">
    <location>
        <begin position="1"/>
        <end position="25"/>
    </location>
</feature>
<comment type="caution">
    <text evidence="2">The sequence shown here is derived from an EMBL/GenBank/DDBJ whole genome shotgun (WGS) entry which is preliminary data.</text>
</comment>
<evidence type="ECO:0000313" key="3">
    <source>
        <dbReference type="Proteomes" id="UP000823388"/>
    </source>
</evidence>
<proteinExistence type="predicted"/>
<keyword evidence="3" id="KW-1185">Reference proteome</keyword>
<keyword evidence="1" id="KW-0732">Signal</keyword>
<dbReference type="EMBL" id="CM029052">
    <property type="protein sequence ID" value="KAG2558863.1"/>
    <property type="molecule type" value="Genomic_DNA"/>
</dbReference>
<protein>
    <submittedName>
        <fullName evidence="2">Uncharacterized protein</fullName>
    </submittedName>
</protein>
<evidence type="ECO:0000256" key="1">
    <source>
        <dbReference type="SAM" id="SignalP"/>
    </source>
</evidence>
<gene>
    <name evidence="2" type="ORF">PVAP13_8NG335142</name>
</gene>